<feature type="domain" description="Cadherin" evidence="2">
    <location>
        <begin position="227"/>
        <end position="337"/>
    </location>
</feature>
<keyword evidence="4" id="KW-1185">Reference proteome</keyword>
<protein>
    <recommendedName>
        <fullName evidence="2">Cadherin domain-containing protein</fullName>
    </recommendedName>
</protein>
<dbReference type="Pfam" id="PF05726">
    <property type="entry name" value="Pirin_C"/>
    <property type="match status" value="1"/>
</dbReference>
<dbReference type="InterPro" id="IPR002126">
    <property type="entry name" value="Cadherin-like_dom"/>
</dbReference>
<dbReference type="InterPro" id="IPR008778">
    <property type="entry name" value="Pirin_C_dom"/>
</dbReference>
<dbReference type="Proteomes" id="UP001530377">
    <property type="component" value="Unassembled WGS sequence"/>
</dbReference>
<feature type="region of interest" description="Disordered" evidence="1">
    <location>
        <begin position="856"/>
        <end position="883"/>
    </location>
</feature>
<reference evidence="3 4" key="1">
    <citation type="submission" date="2024-10" db="EMBL/GenBank/DDBJ databases">
        <title>Updated reference genomes for cyclostephanoid diatoms.</title>
        <authorList>
            <person name="Roberts W.R."/>
            <person name="Alverson A.J."/>
        </authorList>
    </citation>
    <scope>NUCLEOTIDE SEQUENCE [LARGE SCALE GENOMIC DNA]</scope>
    <source>
        <strain evidence="3 4">AJA228-03</strain>
    </source>
</reference>
<dbReference type="AlphaFoldDB" id="A0ABD3SB03"/>
<dbReference type="SUPFAM" id="SSF51182">
    <property type="entry name" value="RmlC-like cupins"/>
    <property type="match status" value="1"/>
</dbReference>
<accession>A0ABD3SB03</accession>
<dbReference type="EMBL" id="JALLPB020000087">
    <property type="protein sequence ID" value="KAL3821708.1"/>
    <property type="molecule type" value="Genomic_DNA"/>
</dbReference>
<comment type="caution">
    <text evidence="3">The sequence shown here is derived from an EMBL/GenBank/DDBJ whole genome shotgun (WGS) entry which is preliminary data.</text>
</comment>
<name>A0ABD3SB03_9STRA</name>
<organism evidence="3 4">
    <name type="scientific">Cyclostephanos tholiformis</name>
    <dbReference type="NCBI Taxonomy" id="382380"/>
    <lineage>
        <taxon>Eukaryota</taxon>
        <taxon>Sar</taxon>
        <taxon>Stramenopiles</taxon>
        <taxon>Ochrophyta</taxon>
        <taxon>Bacillariophyta</taxon>
        <taxon>Coscinodiscophyceae</taxon>
        <taxon>Thalassiosirophycidae</taxon>
        <taxon>Stephanodiscales</taxon>
        <taxon>Stephanodiscaceae</taxon>
        <taxon>Cyclostephanos</taxon>
    </lineage>
</organism>
<evidence type="ECO:0000313" key="3">
    <source>
        <dbReference type="EMBL" id="KAL3821708.1"/>
    </source>
</evidence>
<feature type="compositionally biased region" description="Basic and acidic residues" evidence="1">
    <location>
        <begin position="175"/>
        <end position="185"/>
    </location>
</feature>
<evidence type="ECO:0000259" key="2">
    <source>
        <dbReference type="PROSITE" id="PS50268"/>
    </source>
</evidence>
<gene>
    <name evidence="3" type="ORF">ACHAXA_003266</name>
</gene>
<evidence type="ECO:0000256" key="1">
    <source>
        <dbReference type="SAM" id="MobiDB-lite"/>
    </source>
</evidence>
<feature type="region of interest" description="Disordered" evidence="1">
    <location>
        <begin position="136"/>
        <end position="200"/>
    </location>
</feature>
<dbReference type="PROSITE" id="PS50268">
    <property type="entry name" value="CADHERIN_2"/>
    <property type="match status" value="1"/>
</dbReference>
<evidence type="ECO:0000313" key="4">
    <source>
        <dbReference type="Proteomes" id="UP001530377"/>
    </source>
</evidence>
<sequence length="883" mass="98070">MATVASHKRLYTYYQWDGVDNHTYHREFLSFVETIETYGGLGAVGVIPVFLNDKIIELHKQGLIADANAPTNDERALAIDAVHEEYLTALMISGANRERFSLLRTDLQNQYGYGNDLYPKTTDQCLSLLNRWTVSTPRSKRPDASGTTATTPIKKEEDEALVFAQDGTKPSGGDTAKRTGKDSRRPKSSSSSTSSSSGRITNVQCKTCGCMGHTSHVCPDSKRPLEQIHAMDADDASEESDASSYHITYDSRDRDGVFRVFTDNGVVEFMSTDTGLHVLNLRDNPEAAYLLATHVSDTAPSPIQTPPDHQLHVNTVRDNYHGYTKTQVANDIFGPDLATIRGKTVRHSPERVVTDYVEIPRDFIEKHYRVTIVADVMFVNSILLINLLHFIVMWLNNFPTTTGTCWSPREIILRHRLDYKHHCRAPFGAYCEVHEDHDKELNSMKTLIDRVSKLAKISGVLKDLIFADRHRQPYTWPDNPPDSLDDTPIGAYPDLPAEFPGVILDRSPPGVTPNVDTNASDQEDWAALADAALDNADLDLSPPPSPEIIDLSSDGDDDPSPIPSSLRQTLKYIPKLEPTSLPPTPPPLADLPISRYPSCARAPPKRLAEYHLYAMMADESKRPPSYPYRNANAIFSQSTIFAHEQRDVATCDIPGAFLHADNPDYVLMRLDGILAELMVKVAPSIYRKTCPFGSRRGTTTSAGGGKVNISVWAGNYFGLSNVRKSPPPDSWASDPENDVAILHIVISPGGEPILPRANSDGVNRSLYLIEGHERERACLDMDSTKDVLIVQGRPIGEPVATSHGPFVMNTYAEIDDAIADYRRTGFGGWPWSREDVVFPREKGRFAVINGVETRPPTKTIGKKVDPESVRRRARLQTSRTSWE</sequence>
<feature type="region of interest" description="Disordered" evidence="1">
    <location>
        <begin position="536"/>
        <end position="565"/>
    </location>
</feature>
<proteinExistence type="predicted"/>
<feature type="compositionally biased region" description="Low complexity" evidence="1">
    <location>
        <begin position="188"/>
        <end position="197"/>
    </location>
</feature>
<dbReference type="InterPro" id="IPR011051">
    <property type="entry name" value="RmlC_Cupin_sf"/>
</dbReference>